<dbReference type="RefSeq" id="WP_143235529.1">
    <property type="nucleotide sequence ID" value="NZ_VJWL01000001.1"/>
</dbReference>
<reference evidence="1 2" key="1">
    <citation type="submission" date="2019-07" db="EMBL/GenBank/DDBJ databases">
        <authorList>
            <person name="Yang M."/>
            <person name="Zhao D."/>
            <person name="Xiang H."/>
        </authorList>
    </citation>
    <scope>NUCLEOTIDE SEQUENCE [LARGE SCALE GENOMIC DNA]</scope>
    <source>
        <strain evidence="1 2">IM1326</strain>
    </source>
</reference>
<evidence type="ECO:0000313" key="2">
    <source>
        <dbReference type="Proteomes" id="UP000320359"/>
    </source>
</evidence>
<evidence type="ECO:0008006" key="3">
    <source>
        <dbReference type="Google" id="ProtNLM"/>
    </source>
</evidence>
<name>A0A552X633_9GAMM</name>
<organism evidence="1 2">
    <name type="scientific">Aliidiomarina halalkaliphila</name>
    <dbReference type="NCBI Taxonomy" id="2593535"/>
    <lineage>
        <taxon>Bacteria</taxon>
        <taxon>Pseudomonadati</taxon>
        <taxon>Pseudomonadota</taxon>
        <taxon>Gammaproteobacteria</taxon>
        <taxon>Alteromonadales</taxon>
        <taxon>Idiomarinaceae</taxon>
        <taxon>Aliidiomarina</taxon>
    </lineage>
</organism>
<protein>
    <recommendedName>
        <fullName evidence="3">Amino acid ABC transporter substrate-binding protein</fullName>
    </recommendedName>
</protein>
<proteinExistence type="predicted"/>
<comment type="caution">
    <text evidence="1">The sequence shown here is derived from an EMBL/GenBank/DDBJ whole genome shotgun (WGS) entry which is preliminary data.</text>
</comment>
<keyword evidence="2" id="KW-1185">Reference proteome</keyword>
<sequence length="282" mass="31912">MKSPLWAATDSDNESDETSAQDVVIAAYEFPPYYSSRMSEHFLGEIVYLLNNMQSEFNFVIREIRPQERYQAISADGCCDLIMFESPTWGWPESGEYEISPPIMHGSERMYSLQSESWEPGPEDRIAGVVGYHYGITNNTMNNVDVAHLMPIYRTDSQSTVLTMVRNHRVKFGLLSDEYVRWLEVNQPERVVGIIPAPEADSVYTTNIILGPASPVDMDTLMVHILRLGQSTYAATLLEAYGLRLVTAEEGGACVAYQHVMANFECTPKKEDIKPRSLRKHQ</sequence>
<dbReference type="SUPFAM" id="SSF53850">
    <property type="entry name" value="Periplasmic binding protein-like II"/>
    <property type="match status" value="1"/>
</dbReference>
<dbReference type="AlphaFoldDB" id="A0A552X633"/>
<dbReference type="EMBL" id="VJWL01000001">
    <property type="protein sequence ID" value="TRW50484.1"/>
    <property type="molecule type" value="Genomic_DNA"/>
</dbReference>
<evidence type="ECO:0000313" key="1">
    <source>
        <dbReference type="EMBL" id="TRW50484.1"/>
    </source>
</evidence>
<dbReference type="Proteomes" id="UP000320359">
    <property type="component" value="Unassembled WGS sequence"/>
</dbReference>
<accession>A0A552X633</accession>
<gene>
    <name evidence="1" type="ORF">FM042_06570</name>
</gene>
<dbReference type="OrthoDB" id="8747607at2"/>